<evidence type="ECO:0000313" key="4">
    <source>
        <dbReference type="Proteomes" id="UP000007799"/>
    </source>
</evidence>
<dbReference type="AlphaFoldDB" id="F2TWT0"/>
<dbReference type="STRING" id="946362.F2TWT0"/>
<dbReference type="Gene3D" id="2.10.50.10">
    <property type="entry name" value="Tumor Necrosis Factor Receptor, subunit A, domain 2"/>
    <property type="match status" value="1"/>
</dbReference>
<organism evidence="4">
    <name type="scientific">Salpingoeca rosetta (strain ATCC 50818 / BSB-021)</name>
    <dbReference type="NCBI Taxonomy" id="946362"/>
    <lineage>
        <taxon>Eukaryota</taxon>
        <taxon>Choanoflagellata</taxon>
        <taxon>Craspedida</taxon>
        <taxon>Salpingoecidae</taxon>
        <taxon>Salpingoeca</taxon>
    </lineage>
</organism>
<dbReference type="GeneID" id="16067803"/>
<proteinExistence type="predicted"/>
<dbReference type="PANTHER" id="PTHR46967:SF2">
    <property type="entry name" value="SUSHI, VON WILLEBRAND FACTOR TYPE A, EGF AND PENTRAXIN DOMAIN-CONTAINING PROTEIN 1-LIKE"/>
    <property type="match status" value="1"/>
</dbReference>
<dbReference type="InterPro" id="IPR009030">
    <property type="entry name" value="Growth_fac_rcpt_cys_sf"/>
</dbReference>
<dbReference type="KEGG" id="sre:PTSG_00548"/>
<name>F2TWT0_SALR5</name>
<accession>F2TWT0</accession>
<protein>
    <recommendedName>
        <fullName evidence="2">Tyrosine-protein kinase ephrin type A/B receptor-like domain-containing protein</fullName>
    </recommendedName>
</protein>
<dbReference type="OMA" id="PKECKAT"/>
<keyword evidence="1" id="KW-1133">Transmembrane helix</keyword>
<dbReference type="SMART" id="SM01411">
    <property type="entry name" value="Ephrin_rec_like"/>
    <property type="match status" value="4"/>
</dbReference>
<dbReference type="Proteomes" id="UP000007799">
    <property type="component" value="Unassembled WGS sequence"/>
</dbReference>
<evidence type="ECO:0000256" key="1">
    <source>
        <dbReference type="SAM" id="Phobius"/>
    </source>
</evidence>
<reference evidence="3" key="1">
    <citation type="submission" date="2009-08" db="EMBL/GenBank/DDBJ databases">
        <title>Annotation of Salpingoeca rosetta.</title>
        <authorList>
            <consortium name="The Broad Institute Genome Sequencing Platform"/>
            <person name="Russ C."/>
            <person name="Cuomo C."/>
            <person name="Burger G."/>
            <person name="Gray M.W."/>
            <person name="Holland P.W.H."/>
            <person name="King N."/>
            <person name="Lang F.B.F."/>
            <person name="Roger A.J."/>
            <person name="Ruiz-Trillo I."/>
            <person name="Young S.K."/>
            <person name="Zeng Q."/>
            <person name="Gargeya S."/>
            <person name="Alvarado L."/>
            <person name="Berlin A."/>
            <person name="Chapman S.B."/>
            <person name="Chen Z."/>
            <person name="Freedman E."/>
            <person name="Gellesch M."/>
            <person name="Goldberg J."/>
            <person name="Griggs A."/>
            <person name="Gujja S."/>
            <person name="Heilman E."/>
            <person name="Heiman D."/>
            <person name="Howarth C."/>
            <person name="Mehta T."/>
            <person name="Neiman D."/>
            <person name="Pearson M."/>
            <person name="Roberts A."/>
            <person name="Saif S."/>
            <person name="Shea T."/>
            <person name="Shenoy N."/>
            <person name="Sisk P."/>
            <person name="Stolte C."/>
            <person name="Sykes S."/>
            <person name="White J."/>
            <person name="Yandava C."/>
            <person name="Haas B."/>
            <person name="Nusbaum C."/>
            <person name="Birren B."/>
        </authorList>
    </citation>
    <scope>NUCLEOTIDE SEQUENCE [LARGE SCALE GENOMIC DNA]</scope>
    <source>
        <strain evidence="3">ATCC 50818</strain>
    </source>
</reference>
<evidence type="ECO:0000313" key="3">
    <source>
        <dbReference type="EMBL" id="EGD72526.1"/>
    </source>
</evidence>
<feature type="transmembrane region" description="Helical" evidence="1">
    <location>
        <begin position="17"/>
        <end position="37"/>
    </location>
</feature>
<dbReference type="EMBL" id="GL832955">
    <property type="protein sequence ID" value="EGD72526.1"/>
    <property type="molecule type" value="Genomic_DNA"/>
</dbReference>
<gene>
    <name evidence="3" type="ORF">PTSG_00548</name>
</gene>
<feature type="transmembrane region" description="Helical" evidence="1">
    <location>
        <begin position="333"/>
        <end position="353"/>
    </location>
</feature>
<keyword evidence="1" id="KW-0812">Transmembrane</keyword>
<dbReference type="InParanoid" id="F2TWT0"/>
<dbReference type="PANTHER" id="PTHR46967">
    <property type="entry name" value="INSULIN-LIKE GROWTH FACTOR BINDING PROTEIN,N-TERMINAL"/>
    <property type="match status" value="1"/>
</dbReference>
<dbReference type="RefSeq" id="XP_004999095.1">
    <property type="nucleotide sequence ID" value="XM_004999038.1"/>
</dbReference>
<sequence length="384" mass="41065">MGCMAAWRRQEGGSWRWLCGVGGTMLLLMLWSAVLVVPSPTSSLQGAKRFGNTSSCEPCPPASFTGGQSPCFGHGGCKAGWCPTPPKGYSGPGYTPPGGNITYCTRCTQGTYQDKSGATSCKLCSPGHGPTKFRTGCERCNPGEVSSFTLTNGICVSCVELHYGYHNSANQSECIPCEAGTMSLDGATCSVCQPGFYWDPRKRTCPVACPAGRRCTSATVPGRNDTYCATCDECPPGSVQPKDGRYSCTLCPTGTFQDLQGQTACKACDVGFVQLEKGGVTCIACPAGSYCPDSSTMKPCPRHRYCPPQSTRPHTCPSMFKATPKECKATGQLIAVISCLSVAGVAVVGIVVYRWRKARHKRELEREVLLRAQKQRRRPVYSGL</sequence>
<feature type="domain" description="Tyrosine-protein kinase ephrin type A/B receptor-like" evidence="2">
    <location>
        <begin position="243"/>
        <end position="272"/>
    </location>
</feature>
<dbReference type="InterPro" id="IPR011641">
    <property type="entry name" value="Tyr-kin_ephrin_A/B_rcpt-like"/>
</dbReference>
<keyword evidence="1" id="KW-0472">Membrane</keyword>
<dbReference type="Pfam" id="PF07699">
    <property type="entry name" value="Ephrin_rec_like"/>
    <property type="match status" value="1"/>
</dbReference>
<dbReference type="eggNOG" id="ENOG502S7IZ">
    <property type="taxonomic scope" value="Eukaryota"/>
</dbReference>
<dbReference type="OrthoDB" id="413581at2759"/>
<dbReference type="SUPFAM" id="SSF57184">
    <property type="entry name" value="Growth factor receptor domain"/>
    <property type="match status" value="2"/>
</dbReference>
<evidence type="ECO:0000259" key="2">
    <source>
        <dbReference type="Pfam" id="PF07699"/>
    </source>
</evidence>
<dbReference type="Gene3D" id="2.10.220.10">
    <property type="entry name" value="Hormone Receptor, Insulin-like Growth Factor Receptor 1, Chain A, domain 2"/>
    <property type="match status" value="1"/>
</dbReference>
<keyword evidence="4" id="KW-1185">Reference proteome</keyword>